<proteinExistence type="predicted"/>
<organism evidence="1 2">
    <name type="scientific">Pedobacter ginsengisoli</name>
    <dbReference type="NCBI Taxonomy" id="363852"/>
    <lineage>
        <taxon>Bacteria</taxon>
        <taxon>Pseudomonadati</taxon>
        <taxon>Bacteroidota</taxon>
        <taxon>Sphingobacteriia</taxon>
        <taxon>Sphingobacteriales</taxon>
        <taxon>Sphingobacteriaceae</taxon>
        <taxon>Pedobacter</taxon>
    </lineage>
</organism>
<reference evidence="1 2" key="1">
    <citation type="submission" date="2017-10" db="EMBL/GenBank/DDBJ databases">
        <title>Whole genome of Pedobacter ginsengisoli T01R-27 isolated from tomato rhizosphere.</title>
        <authorList>
            <person name="Weon H.-Y."/>
            <person name="Lee S.A."/>
            <person name="Sang M.K."/>
            <person name="Song J."/>
        </authorList>
    </citation>
    <scope>NUCLEOTIDE SEQUENCE [LARGE SCALE GENOMIC DNA]</scope>
    <source>
        <strain evidence="1 2">T01R-27</strain>
    </source>
</reference>
<sequence>MLACKKDKGGDMNKPATDMVKGKVLTSDGRPVSGARIIISSVIWYNENTVATTGAEGTYSKKLAGLDSDAFYAYASIQKDYNGKRYTMDLHPESTDDFFPADGAVRNFIWKLTGPQVGRSTGIYGGQVTVASEPGAFYDFTNVTLTMVPQGALIDGSNGSTITMKVPNSQKLEVPIGRYLISAVYAPAGQGQKTMKIRLSDTGSYNNSVLVDFSPSTDFCKNCLTLDVKE</sequence>
<dbReference type="SUPFAM" id="SSF49464">
    <property type="entry name" value="Carboxypeptidase regulatory domain-like"/>
    <property type="match status" value="1"/>
</dbReference>
<evidence type="ECO:0000313" key="1">
    <source>
        <dbReference type="EMBL" id="ATP57473.1"/>
    </source>
</evidence>
<keyword evidence="2" id="KW-1185">Reference proteome</keyword>
<accession>A0A2D1U795</accession>
<gene>
    <name evidence="1" type="ORF">CPT03_13820</name>
</gene>
<dbReference type="EMBL" id="CP024091">
    <property type="protein sequence ID" value="ATP57473.1"/>
    <property type="molecule type" value="Genomic_DNA"/>
</dbReference>
<dbReference type="InterPro" id="IPR008969">
    <property type="entry name" value="CarboxyPept-like_regulatory"/>
</dbReference>
<dbReference type="AlphaFoldDB" id="A0A2D1U795"/>
<dbReference type="KEGG" id="pgs:CPT03_13820"/>
<dbReference type="Proteomes" id="UP000223749">
    <property type="component" value="Chromosome"/>
</dbReference>
<protein>
    <recommendedName>
        <fullName evidence="3">Carboxypeptidase regulatory-like domain-containing protein</fullName>
    </recommendedName>
</protein>
<evidence type="ECO:0008006" key="3">
    <source>
        <dbReference type="Google" id="ProtNLM"/>
    </source>
</evidence>
<evidence type="ECO:0000313" key="2">
    <source>
        <dbReference type="Proteomes" id="UP000223749"/>
    </source>
</evidence>
<name>A0A2D1U795_9SPHI</name>